<comment type="caution">
    <text evidence="7">The sequence shown here is derived from an EMBL/GenBank/DDBJ whole genome shotgun (WGS) entry which is preliminary data.</text>
</comment>
<sequence>MKRSTTAFVAAVSVVGFVTAACGGAGSDGAAPAAKTVTITQVQGVTEFPVGPTRIVAAGYSIDNLLALGIKPAAVIEGQVPLPAPWHGNRLDGVPIIKMPDKRTVPVEEVAKYRPDLFVGDNQVVSTNYDRLAPVSKVLGGIDKDGSKAAWDVQLEALGQILGKQTEASKVIADDKANVAAVRQRNPGLDGRTAVVAQYIAASSNFNLVAQANDPTNRFFAELGMSLPKGIRENPAFSANTTIQGGRAPVSLEQLPTISANFMAIYPNGAGEADLQRLPGCAGLPQVVNGTTLVSDLHTIVSMNQPTSLSRAWILQKIEPMLAKVATQPVVA</sequence>
<feature type="chain" id="PRO_5046767273" description="Fe/B12 periplasmic-binding domain-containing protein" evidence="5">
    <location>
        <begin position="21"/>
        <end position="332"/>
    </location>
</feature>
<protein>
    <recommendedName>
        <fullName evidence="6">Fe/B12 periplasmic-binding domain-containing protein</fullName>
    </recommendedName>
</protein>
<feature type="domain" description="Fe/B12 periplasmic-binding" evidence="6">
    <location>
        <begin position="53"/>
        <end position="326"/>
    </location>
</feature>
<dbReference type="InterPro" id="IPR051313">
    <property type="entry name" value="Bact_iron-sidero_bind"/>
</dbReference>
<evidence type="ECO:0000256" key="5">
    <source>
        <dbReference type="SAM" id="SignalP"/>
    </source>
</evidence>
<reference evidence="7 8" key="1">
    <citation type="submission" date="2016-02" db="EMBL/GenBank/DDBJ databases">
        <authorList>
            <person name="Teng J.L."/>
            <person name="Tang Y."/>
            <person name="Huang Y."/>
            <person name="Guo F."/>
            <person name="Wei W."/>
            <person name="Chen J.H."/>
            <person name="Wong S.Y."/>
            <person name="Lau S.K."/>
            <person name="Woo P.C."/>
        </authorList>
    </citation>
    <scope>NUCLEOTIDE SEQUENCE [LARGE SCALE GENOMIC DNA]</scope>
    <source>
        <strain evidence="7 8">JCM 13375</strain>
    </source>
</reference>
<dbReference type="PROSITE" id="PS51257">
    <property type="entry name" value="PROKAR_LIPOPROTEIN"/>
    <property type="match status" value="1"/>
</dbReference>
<keyword evidence="4 5" id="KW-0732">Signal</keyword>
<organism evidence="7 8">
    <name type="scientific">Tsukamurella pseudospumae</name>
    <dbReference type="NCBI Taxonomy" id="239498"/>
    <lineage>
        <taxon>Bacteria</taxon>
        <taxon>Bacillati</taxon>
        <taxon>Actinomycetota</taxon>
        <taxon>Actinomycetes</taxon>
        <taxon>Mycobacteriales</taxon>
        <taxon>Tsukamurellaceae</taxon>
        <taxon>Tsukamurella</taxon>
    </lineage>
</organism>
<dbReference type="PANTHER" id="PTHR30532">
    <property type="entry name" value="IRON III DICITRATE-BINDING PERIPLASMIC PROTEIN"/>
    <property type="match status" value="1"/>
</dbReference>
<evidence type="ECO:0000256" key="2">
    <source>
        <dbReference type="ARBA" id="ARBA00008814"/>
    </source>
</evidence>
<accession>A0A137ZHP6</accession>
<dbReference type="EMBL" id="LSRE01000017">
    <property type="protein sequence ID" value="KXO97702.1"/>
    <property type="molecule type" value="Genomic_DNA"/>
</dbReference>
<keyword evidence="8" id="KW-1185">Reference proteome</keyword>
<evidence type="ECO:0000259" key="6">
    <source>
        <dbReference type="PROSITE" id="PS50983"/>
    </source>
</evidence>
<keyword evidence="3" id="KW-0813">Transport</keyword>
<comment type="subcellular location">
    <subcellularLocation>
        <location evidence="1">Cell envelope</location>
    </subcellularLocation>
</comment>
<dbReference type="SUPFAM" id="SSF53807">
    <property type="entry name" value="Helical backbone' metal receptor"/>
    <property type="match status" value="1"/>
</dbReference>
<comment type="similarity">
    <text evidence="2">Belongs to the bacterial solute-binding protein 8 family.</text>
</comment>
<dbReference type="InterPro" id="IPR002491">
    <property type="entry name" value="ABC_transptr_periplasmic_BD"/>
</dbReference>
<evidence type="ECO:0000256" key="3">
    <source>
        <dbReference type="ARBA" id="ARBA00022448"/>
    </source>
</evidence>
<dbReference type="Proteomes" id="UP000070409">
    <property type="component" value="Unassembled WGS sequence"/>
</dbReference>
<dbReference type="PANTHER" id="PTHR30532:SF24">
    <property type="entry name" value="FERRIC ENTEROBACTIN-BINDING PERIPLASMIC PROTEIN FEPB"/>
    <property type="match status" value="1"/>
</dbReference>
<dbReference type="Pfam" id="PF01497">
    <property type="entry name" value="Peripla_BP_2"/>
    <property type="match status" value="1"/>
</dbReference>
<evidence type="ECO:0000256" key="4">
    <source>
        <dbReference type="ARBA" id="ARBA00022729"/>
    </source>
</evidence>
<evidence type="ECO:0000313" key="7">
    <source>
        <dbReference type="EMBL" id="KXO97702.1"/>
    </source>
</evidence>
<dbReference type="PROSITE" id="PS50983">
    <property type="entry name" value="FE_B12_PBP"/>
    <property type="match status" value="1"/>
</dbReference>
<evidence type="ECO:0000313" key="8">
    <source>
        <dbReference type="Proteomes" id="UP000070409"/>
    </source>
</evidence>
<gene>
    <name evidence="7" type="ORF">AXK61_21965</name>
</gene>
<feature type="signal peptide" evidence="5">
    <location>
        <begin position="1"/>
        <end position="20"/>
    </location>
</feature>
<dbReference type="Gene3D" id="3.40.50.1980">
    <property type="entry name" value="Nitrogenase molybdenum iron protein domain"/>
    <property type="match status" value="2"/>
</dbReference>
<evidence type="ECO:0000256" key="1">
    <source>
        <dbReference type="ARBA" id="ARBA00004196"/>
    </source>
</evidence>
<name>A0A137ZHP6_9ACTN</name>
<dbReference type="RefSeq" id="WP_068745855.1">
    <property type="nucleotide sequence ID" value="NZ_LSRE01000017.1"/>
</dbReference>
<proteinExistence type="inferred from homology"/>